<dbReference type="Proteomes" id="UP000018144">
    <property type="component" value="Unassembled WGS sequence"/>
</dbReference>
<evidence type="ECO:0000313" key="3">
    <source>
        <dbReference type="EMBL" id="CCX16647.1"/>
    </source>
</evidence>
<keyword evidence="1" id="KW-1133">Transmembrane helix</keyword>
<name>U4LBL1_PYROM</name>
<evidence type="ECO:0000256" key="2">
    <source>
        <dbReference type="SAM" id="SignalP"/>
    </source>
</evidence>
<dbReference type="AlphaFoldDB" id="U4LBL1"/>
<evidence type="ECO:0000313" key="4">
    <source>
        <dbReference type="Proteomes" id="UP000018144"/>
    </source>
</evidence>
<feature type="transmembrane region" description="Helical" evidence="1">
    <location>
        <begin position="81"/>
        <end position="102"/>
    </location>
</feature>
<evidence type="ECO:0000256" key="1">
    <source>
        <dbReference type="SAM" id="Phobius"/>
    </source>
</evidence>
<dbReference type="OMA" id="THEIRYK"/>
<keyword evidence="1" id="KW-0472">Membrane</keyword>
<feature type="chain" id="PRO_5004651838" evidence="2">
    <location>
        <begin position="40"/>
        <end position="452"/>
    </location>
</feature>
<proteinExistence type="predicted"/>
<feature type="transmembrane region" description="Helical" evidence="1">
    <location>
        <begin position="263"/>
        <end position="286"/>
    </location>
</feature>
<accession>U4LBL1</accession>
<feature type="signal peptide" evidence="2">
    <location>
        <begin position="1"/>
        <end position="39"/>
    </location>
</feature>
<protein>
    <submittedName>
        <fullName evidence="3">Uncharacterized protein</fullName>
    </submittedName>
</protein>
<reference evidence="3 4" key="1">
    <citation type="journal article" date="2013" name="PLoS Genet.">
        <title>The genome and development-dependent transcriptomes of Pyronema confluens: a window into fungal evolution.</title>
        <authorList>
            <person name="Traeger S."/>
            <person name="Altegoer F."/>
            <person name="Freitag M."/>
            <person name="Gabaldon T."/>
            <person name="Kempken F."/>
            <person name="Kumar A."/>
            <person name="Marcet-Houben M."/>
            <person name="Poggeler S."/>
            <person name="Stajich J.E."/>
            <person name="Nowrousian M."/>
        </authorList>
    </citation>
    <scope>NUCLEOTIDE SEQUENCE [LARGE SCALE GENOMIC DNA]</scope>
    <source>
        <strain evidence="4">CBS 100304</strain>
        <tissue evidence="3">Vegetative mycelium</tissue>
    </source>
</reference>
<feature type="transmembrane region" description="Helical" evidence="1">
    <location>
        <begin position="229"/>
        <end position="251"/>
    </location>
</feature>
<keyword evidence="2" id="KW-0732">Signal</keyword>
<sequence>MTKHPSFSSILHSQGAILMKTLHTFLVTCVLFLAPGVHALKAGTEDFSNNFISDLGPLLSLFGERVTMQFLSHSTSWLDNLIFACGPIGIITAASSAIRVAGSRGLKNIIGRAREAEAQAELEFMRFQWNGVGIVRLVGTPSIIELIYNMPPKTLNNLSPTSLANNVHTLKTAKKRQLPRLISRHPAGWPEAKNVEDDPENHIELDYSIPPKIFLNVSSRSVSDLELKIVATVGVILQLAILVYDGVITYHGIFSDTPQIAPYAFPLTIIGTIGVNIGMYICSYVIEASTAEEIWGLKEGDDKSQFWILWLQKGEFVGDQIFKLYVLHNPIGQNTIRTSRKLKVNRNLQLWKFLGFSTSVISFILQFIGLRAVHWTASIAQLIVTMVMTILRVSVRRNISMGQKQSLSPTDISWKLRLWKLRIVLLGKSLQSGHRKATILMGMYLAYARFMF</sequence>
<feature type="transmembrane region" description="Helical" evidence="1">
    <location>
        <begin position="375"/>
        <end position="395"/>
    </location>
</feature>
<dbReference type="eggNOG" id="ENOG502S00W">
    <property type="taxonomic scope" value="Eukaryota"/>
</dbReference>
<dbReference type="STRING" id="1076935.U4LBL1"/>
<gene>
    <name evidence="3" type="ORF">PCON_03346</name>
</gene>
<keyword evidence="4" id="KW-1185">Reference proteome</keyword>
<dbReference type="EMBL" id="HF936492">
    <property type="protein sequence ID" value="CCX16647.1"/>
    <property type="molecule type" value="Genomic_DNA"/>
</dbReference>
<dbReference type="OrthoDB" id="194358at2759"/>
<organism evidence="3 4">
    <name type="scientific">Pyronema omphalodes (strain CBS 100304)</name>
    <name type="common">Pyronema confluens</name>
    <dbReference type="NCBI Taxonomy" id="1076935"/>
    <lineage>
        <taxon>Eukaryota</taxon>
        <taxon>Fungi</taxon>
        <taxon>Dikarya</taxon>
        <taxon>Ascomycota</taxon>
        <taxon>Pezizomycotina</taxon>
        <taxon>Pezizomycetes</taxon>
        <taxon>Pezizales</taxon>
        <taxon>Pyronemataceae</taxon>
        <taxon>Pyronema</taxon>
    </lineage>
</organism>
<keyword evidence="1" id="KW-0812">Transmembrane</keyword>
<feature type="transmembrane region" description="Helical" evidence="1">
    <location>
        <begin position="350"/>
        <end position="369"/>
    </location>
</feature>